<evidence type="ECO:0000259" key="2">
    <source>
        <dbReference type="Pfam" id="PF01170"/>
    </source>
</evidence>
<dbReference type="GO" id="GO:0030488">
    <property type="term" value="P:tRNA methylation"/>
    <property type="evidence" value="ECO:0007669"/>
    <property type="project" value="TreeGrafter"/>
</dbReference>
<dbReference type="OrthoDB" id="2013972at2759"/>
<dbReference type="GO" id="GO:0043527">
    <property type="term" value="C:tRNA methyltransferase complex"/>
    <property type="evidence" value="ECO:0007669"/>
    <property type="project" value="UniProtKB-ARBA"/>
</dbReference>
<dbReference type="InterPro" id="IPR000241">
    <property type="entry name" value="RlmKL-like_Mtase"/>
</dbReference>
<dbReference type="Pfam" id="PF01170">
    <property type="entry name" value="UPF0020"/>
    <property type="match status" value="1"/>
</dbReference>
<dbReference type="PANTHER" id="PTHR14911">
    <property type="entry name" value="THUMP DOMAIN-CONTAINING"/>
    <property type="match status" value="1"/>
</dbReference>
<name>A0A4Z2I470_9TELE</name>
<evidence type="ECO:0000256" key="1">
    <source>
        <dbReference type="SAM" id="MobiDB-lite"/>
    </source>
</evidence>
<feature type="compositionally biased region" description="Basic and acidic residues" evidence="1">
    <location>
        <begin position="116"/>
        <end position="136"/>
    </location>
</feature>
<dbReference type="PANTHER" id="PTHR14911:SF1">
    <property type="entry name" value="THUMP DOMAIN-CONTAINING PROTEIN 2"/>
    <property type="match status" value="1"/>
</dbReference>
<keyword evidence="4" id="KW-1185">Reference proteome</keyword>
<protein>
    <submittedName>
        <fullName evidence="3">THUMP domain-containing protein 2</fullName>
    </submittedName>
</protein>
<feature type="domain" description="Ribosomal RNA large subunit methyltransferase K/L-like methyltransferase" evidence="2">
    <location>
        <begin position="240"/>
        <end position="328"/>
    </location>
</feature>
<accession>A0A4Z2I470</accession>
<sequence length="369" mass="40880">MSHPDTGGSVVRYYCTAGNGMQRFLIGEVKEKLAAEDVCQTAGKVLFSSSAAIHRVSALKAAERLFLLLRSDAPLRLPSHTGPAKAAALLRSRLLGDVSQWAGAAVTWRRLQGELAARRTKEGRRGERERGDEESSRGTCGVEAPTLKRERDEEEEKEPERKRRCEEDDGGEEASAENMHHDEVKPSAEAPPPEPALSFRVSCKCTGSLSRCFGSQVNVSLSDDHFLLGFPLTRLPLANRSYMKTTGLRSTVAWAMASLAEIQPGSCVVDPMCGVGTILVEAAQEHEAACFLGLDLDDGQLQRANENVEFAELRDRMQLLRASCMRIPVTRSTIHEENQKENQQENQKENQQSKPETVTRRTIHQENRQ</sequence>
<dbReference type="Proteomes" id="UP000314294">
    <property type="component" value="Unassembled WGS sequence"/>
</dbReference>
<dbReference type="GO" id="GO:0016423">
    <property type="term" value="F:tRNA (guanine) methyltransferase activity"/>
    <property type="evidence" value="ECO:0007669"/>
    <property type="project" value="TreeGrafter"/>
</dbReference>
<feature type="region of interest" description="Disordered" evidence="1">
    <location>
        <begin position="336"/>
        <end position="369"/>
    </location>
</feature>
<evidence type="ECO:0000313" key="3">
    <source>
        <dbReference type="EMBL" id="TNN72787.1"/>
    </source>
</evidence>
<feature type="compositionally biased region" description="Basic and acidic residues" evidence="1">
    <location>
        <begin position="336"/>
        <end position="348"/>
    </location>
</feature>
<dbReference type="SUPFAM" id="SSF53335">
    <property type="entry name" value="S-adenosyl-L-methionine-dependent methyltransferases"/>
    <property type="match status" value="1"/>
</dbReference>
<evidence type="ECO:0000313" key="4">
    <source>
        <dbReference type="Proteomes" id="UP000314294"/>
    </source>
</evidence>
<proteinExistence type="predicted"/>
<organism evidence="3 4">
    <name type="scientific">Liparis tanakae</name>
    <name type="common">Tanaka's snailfish</name>
    <dbReference type="NCBI Taxonomy" id="230148"/>
    <lineage>
        <taxon>Eukaryota</taxon>
        <taxon>Metazoa</taxon>
        <taxon>Chordata</taxon>
        <taxon>Craniata</taxon>
        <taxon>Vertebrata</taxon>
        <taxon>Euteleostomi</taxon>
        <taxon>Actinopterygii</taxon>
        <taxon>Neopterygii</taxon>
        <taxon>Teleostei</taxon>
        <taxon>Neoteleostei</taxon>
        <taxon>Acanthomorphata</taxon>
        <taxon>Eupercaria</taxon>
        <taxon>Perciformes</taxon>
        <taxon>Cottioidei</taxon>
        <taxon>Cottales</taxon>
        <taxon>Liparidae</taxon>
        <taxon>Liparis</taxon>
    </lineage>
</organism>
<comment type="caution">
    <text evidence="3">The sequence shown here is derived from an EMBL/GenBank/DDBJ whole genome shotgun (WGS) entry which is preliminary data.</text>
</comment>
<gene>
    <name evidence="3" type="primary">THUMPD2</name>
    <name evidence="3" type="ORF">EYF80_017071</name>
</gene>
<feature type="region of interest" description="Disordered" evidence="1">
    <location>
        <begin position="116"/>
        <end position="196"/>
    </location>
</feature>
<dbReference type="AlphaFoldDB" id="A0A4Z2I470"/>
<feature type="compositionally biased region" description="Basic and acidic residues" evidence="1">
    <location>
        <begin position="357"/>
        <end position="369"/>
    </location>
</feature>
<reference evidence="3 4" key="1">
    <citation type="submission" date="2019-03" db="EMBL/GenBank/DDBJ databases">
        <title>First draft genome of Liparis tanakae, snailfish: a comprehensive survey of snailfish specific genes.</title>
        <authorList>
            <person name="Kim W."/>
            <person name="Song I."/>
            <person name="Jeong J.-H."/>
            <person name="Kim D."/>
            <person name="Kim S."/>
            <person name="Ryu S."/>
            <person name="Song J.Y."/>
            <person name="Lee S.K."/>
        </authorList>
    </citation>
    <scope>NUCLEOTIDE SEQUENCE [LARGE SCALE GENOMIC DNA]</scope>
    <source>
        <tissue evidence="3">Muscle</tissue>
    </source>
</reference>
<dbReference type="EMBL" id="SRLO01000133">
    <property type="protein sequence ID" value="TNN72787.1"/>
    <property type="molecule type" value="Genomic_DNA"/>
</dbReference>
<dbReference type="InterPro" id="IPR029063">
    <property type="entry name" value="SAM-dependent_MTases_sf"/>
</dbReference>
<dbReference type="Gene3D" id="3.40.50.150">
    <property type="entry name" value="Vaccinia Virus protein VP39"/>
    <property type="match status" value="1"/>
</dbReference>